<dbReference type="CDD" id="cd22164">
    <property type="entry name" value="F-box_AtSKIP19-like"/>
    <property type="match status" value="1"/>
</dbReference>
<evidence type="ECO:0000313" key="2">
    <source>
        <dbReference type="EMBL" id="KAF3584109.1"/>
    </source>
</evidence>
<dbReference type="EMBL" id="QGKX02000088">
    <property type="protein sequence ID" value="KAF3584109.1"/>
    <property type="molecule type" value="Genomic_DNA"/>
</dbReference>
<dbReference type="Pfam" id="PF12937">
    <property type="entry name" value="F-box-like"/>
    <property type="match status" value="1"/>
</dbReference>
<name>A0A8S9RW32_BRACR</name>
<sequence length="54" mass="6308">RNWADLPPELSSLILQSLGAVEIVEKAEKVRRSWRSVCKDPSMWRKIEMRSLDP</sequence>
<dbReference type="SUPFAM" id="SSF81383">
    <property type="entry name" value="F-box domain"/>
    <property type="match status" value="1"/>
</dbReference>
<dbReference type="InterPro" id="IPR036047">
    <property type="entry name" value="F-box-like_dom_sf"/>
</dbReference>
<organism evidence="2 3">
    <name type="scientific">Brassica cretica</name>
    <name type="common">Mustard</name>
    <dbReference type="NCBI Taxonomy" id="69181"/>
    <lineage>
        <taxon>Eukaryota</taxon>
        <taxon>Viridiplantae</taxon>
        <taxon>Streptophyta</taxon>
        <taxon>Embryophyta</taxon>
        <taxon>Tracheophyta</taxon>
        <taxon>Spermatophyta</taxon>
        <taxon>Magnoliopsida</taxon>
        <taxon>eudicotyledons</taxon>
        <taxon>Gunneridae</taxon>
        <taxon>Pentapetalae</taxon>
        <taxon>rosids</taxon>
        <taxon>malvids</taxon>
        <taxon>Brassicales</taxon>
        <taxon>Brassicaceae</taxon>
        <taxon>Brassiceae</taxon>
        <taxon>Brassica</taxon>
    </lineage>
</organism>
<feature type="non-terminal residue" evidence="2">
    <location>
        <position position="1"/>
    </location>
</feature>
<dbReference type="InterPro" id="IPR001810">
    <property type="entry name" value="F-box_dom"/>
</dbReference>
<dbReference type="PROSITE" id="PS50181">
    <property type="entry name" value="FBOX"/>
    <property type="match status" value="1"/>
</dbReference>
<gene>
    <name evidence="2" type="ORF">F2Q69_00026041</name>
</gene>
<dbReference type="PANTHER" id="PTHR38926:SF2">
    <property type="entry name" value="F-BOX_LRR-REPEAT PROTEIN 21-RELATED"/>
    <property type="match status" value="1"/>
</dbReference>
<comment type="caution">
    <text evidence="2">The sequence shown here is derived from an EMBL/GenBank/DDBJ whole genome shotgun (WGS) entry which is preliminary data.</text>
</comment>
<protein>
    <recommendedName>
        <fullName evidence="1">F-box domain-containing protein</fullName>
    </recommendedName>
</protein>
<evidence type="ECO:0000259" key="1">
    <source>
        <dbReference type="PROSITE" id="PS50181"/>
    </source>
</evidence>
<dbReference type="Gene3D" id="1.20.1280.50">
    <property type="match status" value="1"/>
</dbReference>
<accession>A0A8S9RW32</accession>
<reference evidence="2" key="1">
    <citation type="submission" date="2019-12" db="EMBL/GenBank/DDBJ databases">
        <title>Genome sequencing and annotation of Brassica cretica.</title>
        <authorList>
            <person name="Studholme D.J."/>
            <person name="Sarris P."/>
        </authorList>
    </citation>
    <scope>NUCLEOTIDE SEQUENCE</scope>
    <source>
        <strain evidence="2">PFS-109/04</strain>
        <tissue evidence="2">Leaf</tissue>
    </source>
</reference>
<dbReference type="Proteomes" id="UP000712600">
    <property type="component" value="Unassembled WGS sequence"/>
</dbReference>
<proteinExistence type="predicted"/>
<feature type="domain" description="F-box" evidence="1">
    <location>
        <begin position="1"/>
        <end position="47"/>
    </location>
</feature>
<dbReference type="AlphaFoldDB" id="A0A8S9RW32"/>
<dbReference type="PANTHER" id="PTHR38926">
    <property type="entry name" value="F-BOX DOMAIN CONTAINING PROTEIN, EXPRESSED"/>
    <property type="match status" value="1"/>
</dbReference>
<evidence type="ECO:0000313" key="3">
    <source>
        <dbReference type="Proteomes" id="UP000712600"/>
    </source>
</evidence>